<keyword evidence="2" id="KW-1185">Reference proteome</keyword>
<dbReference type="EMBL" id="CZCS02000192">
    <property type="protein sequence ID" value="VXD20450.1"/>
    <property type="molecule type" value="Genomic_DNA"/>
</dbReference>
<dbReference type="Proteomes" id="UP000182190">
    <property type="component" value="Unassembled WGS sequence"/>
</dbReference>
<evidence type="ECO:0000313" key="1">
    <source>
        <dbReference type="EMBL" id="VXD20450.1"/>
    </source>
</evidence>
<name>A0A7Z9DZM2_9CYAN</name>
<gene>
    <name evidence="1" type="ORF">PL9631_510031</name>
</gene>
<protein>
    <submittedName>
        <fullName evidence="1">Uncharacterized protein</fullName>
    </submittedName>
</protein>
<accession>A0A7Z9DZM2</accession>
<reference evidence="1" key="1">
    <citation type="submission" date="2019-10" db="EMBL/GenBank/DDBJ databases">
        <authorList>
            <consortium name="Genoscope - CEA"/>
            <person name="William W."/>
        </authorList>
    </citation>
    <scope>NUCLEOTIDE SEQUENCE [LARGE SCALE GENOMIC DNA]</scope>
    <source>
        <strain evidence="1">BBR_PRJEB10994</strain>
    </source>
</reference>
<dbReference type="RefSeq" id="WP_269321692.1">
    <property type="nucleotide sequence ID" value="NZ_LR735008.1"/>
</dbReference>
<evidence type="ECO:0000313" key="2">
    <source>
        <dbReference type="Proteomes" id="UP000182190"/>
    </source>
</evidence>
<sequence length="43" mass="4361">MAVLVQPDQQLASPIASTTLTLSKVGVFGLSIGKAEVDDGESS</sequence>
<comment type="caution">
    <text evidence="1">The sequence shown here is derived from an EMBL/GenBank/DDBJ whole genome shotgun (WGS) entry which is preliminary data.</text>
</comment>
<proteinExistence type="predicted"/>
<dbReference type="AlphaFoldDB" id="A0A7Z9DZM2"/>
<organism evidence="1 2">
    <name type="scientific">Planktothrix paucivesiculata PCC 9631</name>
    <dbReference type="NCBI Taxonomy" id="671071"/>
    <lineage>
        <taxon>Bacteria</taxon>
        <taxon>Bacillati</taxon>
        <taxon>Cyanobacteriota</taxon>
        <taxon>Cyanophyceae</taxon>
        <taxon>Oscillatoriophycideae</taxon>
        <taxon>Oscillatoriales</taxon>
        <taxon>Microcoleaceae</taxon>
        <taxon>Planktothrix</taxon>
    </lineage>
</organism>